<gene>
    <name evidence="15" type="ORF">WQQ_07030</name>
</gene>
<evidence type="ECO:0000256" key="3">
    <source>
        <dbReference type="ARBA" id="ARBA00022452"/>
    </source>
</evidence>
<evidence type="ECO:0000256" key="4">
    <source>
        <dbReference type="ARBA" id="ARBA00022496"/>
    </source>
</evidence>
<dbReference type="Pfam" id="PF00593">
    <property type="entry name" value="TonB_dep_Rec_b-barrel"/>
    <property type="match status" value="1"/>
</dbReference>
<dbReference type="RefSeq" id="WP_007183659.1">
    <property type="nucleotide sequence ID" value="NZ_AKGD01000001.1"/>
</dbReference>
<evidence type="ECO:0000256" key="6">
    <source>
        <dbReference type="ARBA" id="ARBA00023004"/>
    </source>
</evidence>
<evidence type="ECO:0000259" key="14">
    <source>
        <dbReference type="Pfam" id="PF07715"/>
    </source>
</evidence>
<dbReference type="EMBL" id="AKGD01000001">
    <property type="protein sequence ID" value="EIT70566.1"/>
    <property type="molecule type" value="Genomic_DNA"/>
</dbReference>
<dbReference type="PATRIC" id="fig|1172194.4.peg.671"/>
<dbReference type="GO" id="GO:0006826">
    <property type="term" value="P:iron ion transport"/>
    <property type="evidence" value="ECO:0007669"/>
    <property type="project" value="UniProtKB-KW"/>
</dbReference>
<keyword evidence="5 11" id="KW-0812">Transmembrane</keyword>
<name>I8I3G9_9GAMM</name>
<proteinExistence type="inferred from homology"/>
<keyword evidence="7" id="KW-0406">Ion transport</keyword>
<dbReference type="InterPro" id="IPR012910">
    <property type="entry name" value="Plug_dom"/>
</dbReference>
<evidence type="ECO:0000256" key="7">
    <source>
        <dbReference type="ARBA" id="ARBA00023065"/>
    </source>
</evidence>
<dbReference type="PANTHER" id="PTHR32552:SF81">
    <property type="entry name" value="TONB-DEPENDENT OUTER MEMBRANE RECEPTOR"/>
    <property type="match status" value="1"/>
</dbReference>
<dbReference type="Pfam" id="PF07715">
    <property type="entry name" value="Plug"/>
    <property type="match status" value="1"/>
</dbReference>
<keyword evidence="6" id="KW-0408">Iron</keyword>
<evidence type="ECO:0000259" key="13">
    <source>
        <dbReference type="Pfam" id="PF00593"/>
    </source>
</evidence>
<dbReference type="InterPro" id="IPR036942">
    <property type="entry name" value="Beta-barrel_TonB_sf"/>
</dbReference>
<evidence type="ECO:0000256" key="2">
    <source>
        <dbReference type="ARBA" id="ARBA00022448"/>
    </source>
</evidence>
<dbReference type="PANTHER" id="PTHR32552">
    <property type="entry name" value="FERRICHROME IRON RECEPTOR-RELATED"/>
    <property type="match status" value="1"/>
</dbReference>
<feature type="domain" description="TonB-dependent receptor plug" evidence="14">
    <location>
        <begin position="58"/>
        <end position="168"/>
    </location>
</feature>
<comment type="subcellular location">
    <subcellularLocation>
        <location evidence="1 11">Cell outer membrane</location>
        <topology evidence="1 11">Multi-pass membrane protein</topology>
    </subcellularLocation>
</comment>
<evidence type="ECO:0000256" key="1">
    <source>
        <dbReference type="ARBA" id="ARBA00004571"/>
    </source>
</evidence>
<evidence type="ECO:0000313" key="16">
    <source>
        <dbReference type="Proteomes" id="UP000003704"/>
    </source>
</evidence>
<keyword evidence="16" id="KW-1185">Reference proteome</keyword>
<keyword evidence="10 11" id="KW-0998">Cell outer membrane</keyword>
<comment type="similarity">
    <text evidence="11 12">Belongs to the TonB-dependent receptor family.</text>
</comment>
<dbReference type="Proteomes" id="UP000003704">
    <property type="component" value="Unassembled WGS sequence"/>
</dbReference>
<dbReference type="InterPro" id="IPR000531">
    <property type="entry name" value="Beta-barrel_TonB"/>
</dbReference>
<dbReference type="AlphaFoldDB" id="I8I3G9"/>
<keyword evidence="9 11" id="KW-0472">Membrane</keyword>
<evidence type="ECO:0008006" key="17">
    <source>
        <dbReference type="Google" id="ProtNLM"/>
    </source>
</evidence>
<evidence type="ECO:0000256" key="11">
    <source>
        <dbReference type="PROSITE-ProRule" id="PRU01360"/>
    </source>
</evidence>
<accession>I8I3G9</accession>
<evidence type="ECO:0000256" key="10">
    <source>
        <dbReference type="ARBA" id="ARBA00023237"/>
    </source>
</evidence>
<dbReference type="GO" id="GO:0009279">
    <property type="term" value="C:cell outer membrane"/>
    <property type="evidence" value="ECO:0007669"/>
    <property type="project" value="UniProtKB-SubCell"/>
</dbReference>
<protein>
    <recommendedName>
        <fullName evidence="17">TonB-dependent receptor</fullName>
    </recommendedName>
</protein>
<dbReference type="InterPro" id="IPR039426">
    <property type="entry name" value="TonB-dep_rcpt-like"/>
</dbReference>
<reference evidence="15 16" key="1">
    <citation type="journal article" date="2012" name="J. Bacteriol.">
        <title>Genome Sequence of n-Alkane-Degrading Hydrocarboniphaga effusa Strain AP103T (ATCC BAA-332T).</title>
        <authorList>
            <person name="Chang H.K."/>
            <person name="Zylstra G.J."/>
            <person name="Chae J.C."/>
        </authorList>
    </citation>
    <scope>NUCLEOTIDE SEQUENCE [LARGE SCALE GENOMIC DNA]</scope>
    <source>
        <strain evidence="15 16">AP103</strain>
    </source>
</reference>
<keyword evidence="8 12" id="KW-0798">TonB box</keyword>
<dbReference type="PROSITE" id="PS52016">
    <property type="entry name" value="TONB_DEPENDENT_REC_3"/>
    <property type="match status" value="1"/>
</dbReference>
<organism evidence="15 16">
    <name type="scientific">Hydrocarboniphaga effusa AP103</name>
    <dbReference type="NCBI Taxonomy" id="1172194"/>
    <lineage>
        <taxon>Bacteria</taxon>
        <taxon>Pseudomonadati</taxon>
        <taxon>Pseudomonadota</taxon>
        <taxon>Gammaproteobacteria</taxon>
        <taxon>Nevskiales</taxon>
        <taxon>Nevskiaceae</taxon>
        <taxon>Hydrocarboniphaga</taxon>
    </lineage>
</organism>
<dbReference type="SUPFAM" id="SSF56935">
    <property type="entry name" value="Porins"/>
    <property type="match status" value="1"/>
</dbReference>
<dbReference type="STRING" id="1172194.WQQ_07030"/>
<keyword evidence="4" id="KW-0410">Iron transport</keyword>
<sequence>METSWAQDSAPATEPAADLAVIELEPALAAPESPEQVEAGTAAIAEVVVTAQRRSQNLQETPVAVTALGSQELEERNVQSTQDLMQVAPSLQVSTAAGPNGGAAVFFLRGMGQQRSGNGTEPAVGVYVDGVYYPSLQGAIFNMLDIQQVEVLRGPQGTLFGRNTIGGAIRYTSRAPEFDNGGYVQATAGSYDRRDLTGVINLAYDDLAALRLTGGRPHRDGFVRQQDGGEDAGGQDNELIRAQLLVTPMDALKIELMGQRNRSELDGLAYSQPGPIEPRPNTIPWYYNLTALGGLTNPPYDDRFASTCDHCQAGTNVREFADTQSSAAQIGVTWSGLESVEVKSLSAWQRVGSRYALDLDGSPAPVYSASAHTRDEIYSQEFQFGGKALDERLDWVSGLYAARQSFDMLPGTSQLLLGRISDDPDPVERRTHTLAGFVDATYELFEHAQVLGGYRISQDDKEATLRDSGNGELLDHERRKFTSNTGRVGLQYRWTDRIMSYATVSTGFKAGGFNVNVSGPLIFTPGLRRSELGSYKPENVTSYEIGARTEFFGGAIRINPTVFYAQWRDVQVQSVNVNASTLEVYVDNAASAHSQGLELEMQAAVSRQLVFFANGALLRMRYDSVGDASGITKDSRFMRAPKLTYTVGGRYQNSVANWFHYVFSANWNWQDDQASNATDDTSLSLPAYGLLSLRAEVKSINDVLECALFVTNALDGTYYVGGTDYTGSAGTRRFDLGRPREAGISLRYNF</sequence>
<evidence type="ECO:0000256" key="12">
    <source>
        <dbReference type="RuleBase" id="RU003357"/>
    </source>
</evidence>
<evidence type="ECO:0000313" key="15">
    <source>
        <dbReference type="EMBL" id="EIT70566.1"/>
    </source>
</evidence>
<comment type="caution">
    <text evidence="15">The sequence shown here is derived from an EMBL/GenBank/DDBJ whole genome shotgun (WGS) entry which is preliminary data.</text>
</comment>
<dbReference type="Gene3D" id="2.40.170.20">
    <property type="entry name" value="TonB-dependent receptor, beta-barrel domain"/>
    <property type="match status" value="1"/>
</dbReference>
<evidence type="ECO:0000256" key="9">
    <source>
        <dbReference type="ARBA" id="ARBA00023136"/>
    </source>
</evidence>
<keyword evidence="3 11" id="KW-1134">Transmembrane beta strand</keyword>
<evidence type="ECO:0000256" key="5">
    <source>
        <dbReference type="ARBA" id="ARBA00022692"/>
    </source>
</evidence>
<feature type="domain" description="TonB-dependent receptor-like beta-barrel" evidence="13">
    <location>
        <begin position="322"/>
        <end position="696"/>
    </location>
</feature>
<evidence type="ECO:0000256" key="8">
    <source>
        <dbReference type="ARBA" id="ARBA00023077"/>
    </source>
</evidence>
<keyword evidence="2 11" id="KW-0813">Transport</keyword>